<accession>A0A0E9PSQ7</accession>
<sequence>MTLGSEMMTSSLFQILLNKEKAPSWPNLQMSKLMVYLSLGKPLLSFVFY</sequence>
<dbReference type="AlphaFoldDB" id="A0A0E9PSQ7"/>
<proteinExistence type="predicted"/>
<reference evidence="1" key="1">
    <citation type="submission" date="2014-11" db="EMBL/GenBank/DDBJ databases">
        <authorList>
            <person name="Amaro Gonzalez C."/>
        </authorList>
    </citation>
    <scope>NUCLEOTIDE SEQUENCE</scope>
</reference>
<protein>
    <submittedName>
        <fullName evidence="1">Uncharacterized protein</fullName>
    </submittedName>
</protein>
<evidence type="ECO:0000313" key="1">
    <source>
        <dbReference type="EMBL" id="JAH07666.1"/>
    </source>
</evidence>
<reference evidence="1" key="2">
    <citation type="journal article" date="2015" name="Fish Shellfish Immunol.">
        <title>Early steps in the European eel (Anguilla anguilla)-Vibrio vulnificus interaction in the gills: Role of the RtxA13 toxin.</title>
        <authorList>
            <person name="Callol A."/>
            <person name="Pajuelo D."/>
            <person name="Ebbesson L."/>
            <person name="Teles M."/>
            <person name="MacKenzie S."/>
            <person name="Amaro C."/>
        </authorList>
    </citation>
    <scope>NUCLEOTIDE SEQUENCE</scope>
</reference>
<name>A0A0E9PSQ7_ANGAN</name>
<organism evidence="1">
    <name type="scientific">Anguilla anguilla</name>
    <name type="common">European freshwater eel</name>
    <name type="synonym">Muraena anguilla</name>
    <dbReference type="NCBI Taxonomy" id="7936"/>
    <lineage>
        <taxon>Eukaryota</taxon>
        <taxon>Metazoa</taxon>
        <taxon>Chordata</taxon>
        <taxon>Craniata</taxon>
        <taxon>Vertebrata</taxon>
        <taxon>Euteleostomi</taxon>
        <taxon>Actinopterygii</taxon>
        <taxon>Neopterygii</taxon>
        <taxon>Teleostei</taxon>
        <taxon>Anguilliformes</taxon>
        <taxon>Anguillidae</taxon>
        <taxon>Anguilla</taxon>
    </lineage>
</organism>
<dbReference type="EMBL" id="GBXM01100911">
    <property type="protein sequence ID" value="JAH07666.1"/>
    <property type="molecule type" value="Transcribed_RNA"/>
</dbReference>